<accession>A0A9D5K8C0</accession>
<feature type="non-terminal residue" evidence="3">
    <location>
        <position position="1"/>
    </location>
</feature>
<keyword evidence="3" id="KW-0347">Helicase</keyword>
<dbReference type="Proteomes" id="UP000630660">
    <property type="component" value="Unassembled WGS sequence"/>
</dbReference>
<dbReference type="InterPro" id="IPR001650">
    <property type="entry name" value="Helicase_C-like"/>
</dbReference>
<dbReference type="GO" id="GO:0003678">
    <property type="term" value="F:DNA helicase activity"/>
    <property type="evidence" value="ECO:0007669"/>
    <property type="project" value="TreeGrafter"/>
</dbReference>
<keyword evidence="3" id="KW-0547">Nucleotide-binding</keyword>
<dbReference type="InterPro" id="IPR027417">
    <property type="entry name" value="P-loop_NTPase"/>
</dbReference>
<dbReference type="InterPro" id="IPR006555">
    <property type="entry name" value="ATP-dep_Helicase_C"/>
</dbReference>
<dbReference type="GO" id="GO:0006139">
    <property type="term" value="P:nucleobase-containing compound metabolic process"/>
    <property type="evidence" value="ECO:0007669"/>
    <property type="project" value="InterPro"/>
</dbReference>
<evidence type="ECO:0000313" key="4">
    <source>
        <dbReference type="Proteomes" id="UP000630660"/>
    </source>
</evidence>
<sequence>LSYEIISLGDRVRVARNAAVSFLEMSDPNSVHWVEAARRSDRISIHSALIDVARHLEDSLWTQDWINILTSATLTVGKSFTFTAGRTGFRGKTLRLGSPFDYERNALCYVAHDLPPPQSSLWLGKLQERVEQLIDASDGRALVLFTSYATLNKTVDELEESLSDKHTVLVQGRTTRNKLLEEFREDTSSVLFATTSFWEGVDIPGEALVLLIITRLPFEVPDDPRSEAILEGYRSRGQEPFTVYQLPVSVLRFRQGIGRLIRRDADYGVIAVLDSRIAKKAYGRLFMESLPPAPVAFNLFEVQRFFTNH</sequence>
<evidence type="ECO:0000259" key="2">
    <source>
        <dbReference type="PROSITE" id="PS51194"/>
    </source>
</evidence>
<protein>
    <submittedName>
        <fullName evidence="3">ATP-dependent DNA helicase</fullName>
    </submittedName>
</protein>
<keyword evidence="3" id="KW-0378">Hydrolase</keyword>
<dbReference type="GO" id="GO:0003676">
    <property type="term" value="F:nucleic acid binding"/>
    <property type="evidence" value="ECO:0007669"/>
    <property type="project" value="InterPro"/>
</dbReference>
<dbReference type="SMART" id="SM00491">
    <property type="entry name" value="HELICc2"/>
    <property type="match status" value="1"/>
</dbReference>
<comment type="similarity">
    <text evidence="1">Belongs to the helicase family. DinG subfamily.</text>
</comment>
<evidence type="ECO:0000313" key="3">
    <source>
        <dbReference type="EMBL" id="MBD3364142.1"/>
    </source>
</evidence>
<comment type="caution">
    <text evidence="3">The sequence shown here is derived from an EMBL/GenBank/DDBJ whole genome shotgun (WGS) entry which is preliminary data.</text>
</comment>
<dbReference type="GO" id="GO:0005524">
    <property type="term" value="F:ATP binding"/>
    <property type="evidence" value="ECO:0007669"/>
    <property type="project" value="InterPro"/>
</dbReference>
<gene>
    <name evidence="3" type="ORF">GF359_02900</name>
</gene>
<name>A0A9D5K8C0_UNCW3</name>
<dbReference type="Gene3D" id="3.40.50.300">
    <property type="entry name" value="P-loop containing nucleotide triphosphate hydrolases"/>
    <property type="match status" value="1"/>
</dbReference>
<dbReference type="PROSITE" id="PS51194">
    <property type="entry name" value="HELICASE_CTER"/>
    <property type="match status" value="1"/>
</dbReference>
<dbReference type="PANTHER" id="PTHR11472">
    <property type="entry name" value="DNA REPAIR DEAD HELICASE RAD3/XP-D SUBFAMILY MEMBER"/>
    <property type="match status" value="1"/>
</dbReference>
<dbReference type="EMBL" id="WJKJ01000091">
    <property type="protein sequence ID" value="MBD3364142.1"/>
    <property type="molecule type" value="Genomic_DNA"/>
</dbReference>
<dbReference type="AlphaFoldDB" id="A0A9D5K8C0"/>
<organism evidence="3 4">
    <name type="scientific">candidate division WOR-3 bacterium</name>
    <dbReference type="NCBI Taxonomy" id="2052148"/>
    <lineage>
        <taxon>Bacteria</taxon>
        <taxon>Bacteria division WOR-3</taxon>
    </lineage>
</organism>
<dbReference type="SUPFAM" id="SSF52540">
    <property type="entry name" value="P-loop containing nucleoside triphosphate hydrolases"/>
    <property type="match status" value="1"/>
</dbReference>
<reference evidence="3" key="1">
    <citation type="submission" date="2019-11" db="EMBL/GenBank/DDBJ databases">
        <title>Microbial mats filling the niche in hypersaline microbial mats.</title>
        <authorList>
            <person name="Wong H.L."/>
            <person name="Macleod F.I."/>
            <person name="White R.A. III"/>
            <person name="Burns B.P."/>
        </authorList>
    </citation>
    <scope>NUCLEOTIDE SEQUENCE</scope>
    <source>
        <strain evidence="3">Bin_327</strain>
    </source>
</reference>
<dbReference type="GO" id="GO:0016818">
    <property type="term" value="F:hydrolase activity, acting on acid anhydrides, in phosphorus-containing anhydrides"/>
    <property type="evidence" value="ECO:0007669"/>
    <property type="project" value="InterPro"/>
</dbReference>
<keyword evidence="3" id="KW-0067">ATP-binding</keyword>
<evidence type="ECO:0000256" key="1">
    <source>
        <dbReference type="ARBA" id="ARBA00038058"/>
    </source>
</evidence>
<dbReference type="Pfam" id="PF13307">
    <property type="entry name" value="Helicase_C_2"/>
    <property type="match status" value="1"/>
</dbReference>
<dbReference type="InterPro" id="IPR045028">
    <property type="entry name" value="DinG/Rad3-like"/>
</dbReference>
<feature type="domain" description="Helicase C-terminal" evidence="2">
    <location>
        <begin position="129"/>
        <end position="303"/>
    </location>
</feature>
<dbReference type="PANTHER" id="PTHR11472:SF34">
    <property type="entry name" value="REGULATOR OF TELOMERE ELONGATION HELICASE 1"/>
    <property type="match status" value="1"/>
</dbReference>
<proteinExistence type="inferred from homology"/>